<keyword evidence="2" id="KW-1185">Reference proteome</keyword>
<evidence type="ECO:0000313" key="1">
    <source>
        <dbReference type="EMBL" id="RMX36965.1"/>
    </source>
</evidence>
<gene>
    <name evidence="1" type="ORF">pdam_00000973</name>
</gene>
<name>A0A3M6T6A3_POCDA</name>
<sequence length="71" mass="8449">MTQGMTLGERAEPRKKSSYNLKGLIHHVHQVVRRKRFEPGVFRFREGPEKGWCFHRNSRCYLGDLDLLHLK</sequence>
<accession>A0A3M6T6A3</accession>
<protein>
    <submittedName>
        <fullName evidence="1">Uncharacterized protein</fullName>
    </submittedName>
</protein>
<evidence type="ECO:0000313" key="2">
    <source>
        <dbReference type="Proteomes" id="UP000275408"/>
    </source>
</evidence>
<proteinExistence type="predicted"/>
<dbReference type="AlphaFoldDB" id="A0A3M6T6A3"/>
<dbReference type="EMBL" id="RCHS01004213">
    <property type="protein sequence ID" value="RMX36965.1"/>
    <property type="molecule type" value="Genomic_DNA"/>
</dbReference>
<organism evidence="1 2">
    <name type="scientific">Pocillopora damicornis</name>
    <name type="common">Cauliflower coral</name>
    <name type="synonym">Millepora damicornis</name>
    <dbReference type="NCBI Taxonomy" id="46731"/>
    <lineage>
        <taxon>Eukaryota</taxon>
        <taxon>Metazoa</taxon>
        <taxon>Cnidaria</taxon>
        <taxon>Anthozoa</taxon>
        <taxon>Hexacorallia</taxon>
        <taxon>Scleractinia</taxon>
        <taxon>Astrocoeniina</taxon>
        <taxon>Pocilloporidae</taxon>
        <taxon>Pocillopora</taxon>
    </lineage>
</organism>
<comment type="caution">
    <text evidence="1">The sequence shown here is derived from an EMBL/GenBank/DDBJ whole genome shotgun (WGS) entry which is preliminary data.</text>
</comment>
<reference evidence="1 2" key="1">
    <citation type="journal article" date="2018" name="Sci. Rep.">
        <title>Comparative analysis of the Pocillopora damicornis genome highlights role of immune system in coral evolution.</title>
        <authorList>
            <person name="Cunning R."/>
            <person name="Bay R.A."/>
            <person name="Gillette P."/>
            <person name="Baker A.C."/>
            <person name="Traylor-Knowles N."/>
        </authorList>
    </citation>
    <scope>NUCLEOTIDE SEQUENCE [LARGE SCALE GENOMIC DNA]</scope>
    <source>
        <strain evidence="1">RSMAS</strain>
        <tissue evidence="1">Whole animal</tissue>
    </source>
</reference>
<dbReference type="Proteomes" id="UP000275408">
    <property type="component" value="Unassembled WGS sequence"/>
</dbReference>